<protein>
    <submittedName>
        <fullName evidence="1">Uncharacterized protein</fullName>
    </submittedName>
</protein>
<sequence>MRKSAALLKYRSQLCEKVGLLARELAEVEDEIEAIDRGLALIANHELTIGSEKEL</sequence>
<evidence type="ECO:0000313" key="1">
    <source>
        <dbReference type="EMBL" id="CAB4122877.1"/>
    </source>
</evidence>
<accession>A0A6J5KPP4</accession>
<gene>
    <name evidence="1" type="ORF">UFOVP28_61</name>
</gene>
<reference evidence="1" key="1">
    <citation type="submission" date="2020-04" db="EMBL/GenBank/DDBJ databases">
        <authorList>
            <person name="Chiriac C."/>
            <person name="Salcher M."/>
            <person name="Ghai R."/>
            <person name="Kavagutti S V."/>
        </authorList>
    </citation>
    <scope>NUCLEOTIDE SEQUENCE</scope>
</reference>
<organism evidence="1">
    <name type="scientific">uncultured Caudovirales phage</name>
    <dbReference type="NCBI Taxonomy" id="2100421"/>
    <lineage>
        <taxon>Viruses</taxon>
        <taxon>Duplodnaviria</taxon>
        <taxon>Heunggongvirae</taxon>
        <taxon>Uroviricota</taxon>
        <taxon>Caudoviricetes</taxon>
        <taxon>Peduoviridae</taxon>
        <taxon>Maltschvirus</taxon>
        <taxon>Maltschvirus maltsch</taxon>
    </lineage>
</organism>
<name>A0A6J5KPP4_9CAUD</name>
<proteinExistence type="predicted"/>
<dbReference type="EMBL" id="LR796165">
    <property type="protein sequence ID" value="CAB4122877.1"/>
    <property type="molecule type" value="Genomic_DNA"/>
</dbReference>